<protein>
    <submittedName>
        <fullName evidence="2">RNA helicase</fullName>
    </submittedName>
</protein>
<dbReference type="Proteomes" id="UP000324241">
    <property type="component" value="Unassembled WGS sequence"/>
</dbReference>
<keyword evidence="2" id="KW-0067">ATP-binding</keyword>
<organism evidence="2 3">
    <name type="scientific">Aspergillus tanneri</name>
    <dbReference type="NCBI Taxonomy" id="1220188"/>
    <lineage>
        <taxon>Eukaryota</taxon>
        <taxon>Fungi</taxon>
        <taxon>Dikarya</taxon>
        <taxon>Ascomycota</taxon>
        <taxon>Pezizomycotina</taxon>
        <taxon>Eurotiomycetes</taxon>
        <taxon>Eurotiomycetidae</taxon>
        <taxon>Eurotiales</taxon>
        <taxon>Aspergillaceae</taxon>
        <taxon>Aspergillus</taxon>
        <taxon>Aspergillus subgen. Circumdati</taxon>
    </lineage>
</organism>
<dbReference type="EMBL" id="QUQM01000006">
    <property type="protein sequence ID" value="KAA8645088.1"/>
    <property type="molecule type" value="Genomic_DNA"/>
</dbReference>
<dbReference type="SUPFAM" id="SSF52540">
    <property type="entry name" value="P-loop containing nucleoside triphosphate hydrolases"/>
    <property type="match status" value="1"/>
</dbReference>
<dbReference type="InterPro" id="IPR011545">
    <property type="entry name" value="DEAD/DEAH_box_helicase_dom"/>
</dbReference>
<dbReference type="RefSeq" id="XP_033424449.1">
    <property type="nucleotide sequence ID" value="XM_033573897.1"/>
</dbReference>
<keyword evidence="2" id="KW-0347">Helicase</keyword>
<dbReference type="AlphaFoldDB" id="A0A5M9MDQ3"/>
<dbReference type="OrthoDB" id="2992012at2759"/>
<keyword evidence="2" id="KW-0378">Hydrolase</keyword>
<name>A0A5M9MDQ3_9EURO</name>
<evidence type="ECO:0000259" key="1">
    <source>
        <dbReference type="Pfam" id="PF00270"/>
    </source>
</evidence>
<reference evidence="2 3" key="1">
    <citation type="submission" date="2019-08" db="EMBL/GenBank/DDBJ databases">
        <title>The genome sequence of a newly discovered highly antifungal drug resistant Aspergillus species, Aspergillus tanneri NIH 1004.</title>
        <authorList>
            <person name="Mounaud S."/>
            <person name="Singh I."/>
            <person name="Joardar V."/>
            <person name="Pakala S."/>
            <person name="Pakala S."/>
            <person name="Venepally P."/>
            <person name="Chung J.K."/>
            <person name="Losada L."/>
            <person name="Nierman W.C."/>
        </authorList>
    </citation>
    <scope>NUCLEOTIDE SEQUENCE [LARGE SCALE GENOMIC DNA]</scope>
    <source>
        <strain evidence="2 3">NIH1004</strain>
    </source>
</reference>
<dbReference type="GO" id="GO:0003676">
    <property type="term" value="F:nucleic acid binding"/>
    <property type="evidence" value="ECO:0007669"/>
    <property type="project" value="InterPro"/>
</dbReference>
<dbReference type="GeneID" id="54332003"/>
<accession>A0A5M9MDQ3</accession>
<dbReference type="GO" id="GO:0004386">
    <property type="term" value="F:helicase activity"/>
    <property type="evidence" value="ECO:0007669"/>
    <property type="project" value="UniProtKB-KW"/>
</dbReference>
<keyword evidence="2" id="KW-0547">Nucleotide-binding</keyword>
<evidence type="ECO:0000313" key="3">
    <source>
        <dbReference type="Proteomes" id="UP000324241"/>
    </source>
</evidence>
<gene>
    <name evidence="2" type="primary">FAL1_1</name>
    <name evidence="2" type="ORF">ATNIH1004_009301</name>
</gene>
<dbReference type="Pfam" id="PF00270">
    <property type="entry name" value="DEAD"/>
    <property type="match status" value="1"/>
</dbReference>
<dbReference type="InterPro" id="IPR027417">
    <property type="entry name" value="P-loop_NTPase"/>
</dbReference>
<dbReference type="Gene3D" id="3.40.50.300">
    <property type="entry name" value="P-loop containing nucleotide triphosphate hydrolases"/>
    <property type="match status" value="1"/>
</dbReference>
<evidence type="ECO:0000313" key="2">
    <source>
        <dbReference type="EMBL" id="KAA8645088.1"/>
    </source>
</evidence>
<comment type="caution">
    <text evidence="2">The sequence shown here is derived from an EMBL/GenBank/DDBJ whole genome shotgun (WGS) entry which is preliminary data.</text>
</comment>
<feature type="domain" description="DEAD/DEAH-box helicase" evidence="1">
    <location>
        <begin position="50"/>
        <end position="86"/>
    </location>
</feature>
<sequence length="99" mass="10860">MDKVDGLFKETEIRRNVSVVSALHGFQLKTSLVNGILDYGPEAPSLARPNAIPTICMSRDIIIQSMAGSGKTVAFSIVILQAVNTAINEIQDMLWRPKF</sequence>
<dbReference type="GO" id="GO:0005524">
    <property type="term" value="F:ATP binding"/>
    <property type="evidence" value="ECO:0007669"/>
    <property type="project" value="InterPro"/>
</dbReference>
<proteinExistence type="predicted"/>